<dbReference type="FunFam" id="3.40.50.300:FF:000366">
    <property type="entry name" value="GTPase, IMAP family member 2"/>
    <property type="match status" value="1"/>
</dbReference>
<sequence length="145" mass="16469">ESWQGTKISVVNTPAIFDSEDYNEIVRRQIMACIELSWPGPHALILVTQVGRFTAEDAVAAKCVQDVFGSECTRHTIVLFTCMEDLGGDPLQEYIWTSDNKNLRVLIRRCKNHFCGFNNKAVGVEWERQVSELMEMVQRTVSENG</sequence>
<accession>A0A6I9Z4J7</accession>
<keyword evidence="2" id="KW-0547">Nucleotide-binding</keyword>
<dbReference type="AlphaFoldDB" id="A0A6I9Z4J7"/>
<keyword evidence="5" id="KW-1185">Reference proteome</keyword>
<proteinExistence type="inferred from homology"/>
<name>A0A6I9Z4J7_9SAUR</name>
<dbReference type="Pfam" id="PF04548">
    <property type="entry name" value="AIG1"/>
    <property type="match status" value="1"/>
</dbReference>
<reference evidence="6" key="1">
    <citation type="submission" date="2025-08" db="UniProtKB">
        <authorList>
            <consortium name="RefSeq"/>
        </authorList>
    </citation>
    <scope>IDENTIFICATION</scope>
    <source>
        <tissue evidence="6">Skeletal muscle</tissue>
    </source>
</reference>
<evidence type="ECO:0000256" key="3">
    <source>
        <dbReference type="ARBA" id="ARBA00023134"/>
    </source>
</evidence>
<dbReference type="Gene3D" id="3.40.50.300">
    <property type="entry name" value="P-loop containing nucleotide triphosphate hydrolases"/>
    <property type="match status" value="1"/>
</dbReference>
<dbReference type="InterPro" id="IPR027417">
    <property type="entry name" value="P-loop_NTPase"/>
</dbReference>
<feature type="domain" description="AIG1-type G" evidence="4">
    <location>
        <begin position="1"/>
        <end position="145"/>
    </location>
</feature>
<evidence type="ECO:0000313" key="6">
    <source>
        <dbReference type="RefSeq" id="XP_013931149.1"/>
    </source>
</evidence>
<evidence type="ECO:0000256" key="1">
    <source>
        <dbReference type="ARBA" id="ARBA00008535"/>
    </source>
</evidence>
<dbReference type="Proteomes" id="UP000504617">
    <property type="component" value="Unplaced"/>
</dbReference>
<dbReference type="GeneID" id="106556701"/>
<dbReference type="OrthoDB" id="8954335at2759"/>
<evidence type="ECO:0000259" key="4">
    <source>
        <dbReference type="PROSITE" id="PS51720"/>
    </source>
</evidence>
<dbReference type="SUPFAM" id="SSF52540">
    <property type="entry name" value="P-loop containing nucleoside triphosphate hydrolases"/>
    <property type="match status" value="1"/>
</dbReference>
<dbReference type="KEGG" id="tsr:106556701"/>
<protein>
    <submittedName>
        <fullName evidence="6">GTPase IMAP family member 3-like</fullName>
    </submittedName>
</protein>
<keyword evidence="3" id="KW-0342">GTP-binding</keyword>
<dbReference type="PROSITE" id="PS51720">
    <property type="entry name" value="G_AIG1"/>
    <property type="match status" value="1"/>
</dbReference>
<gene>
    <name evidence="6" type="primary">LOC106556701</name>
</gene>
<feature type="non-terminal residue" evidence="6">
    <location>
        <position position="145"/>
    </location>
</feature>
<dbReference type="InterPro" id="IPR006703">
    <property type="entry name" value="G_AIG1"/>
</dbReference>
<dbReference type="InterPro" id="IPR045058">
    <property type="entry name" value="GIMA/IAN/Toc"/>
</dbReference>
<dbReference type="GO" id="GO:0005525">
    <property type="term" value="F:GTP binding"/>
    <property type="evidence" value="ECO:0007669"/>
    <property type="project" value="UniProtKB-KW"/>
</dbReference>
<comment type="similarity">
    <text evidence="1">Belongs to the TRAFAC class TrmE-Era-EngA-EngB-Septin-like GTPase superfamily. AIG1/Toc34/Toc159-like paraseptin GTPase family. IAN subfamily.</text>
</comment>
<evidence type="ECO:0000313" key="5">
    <source>
        <dbReference type="Proteomes" id="UP000504617"/>
    </source>
</evidence>
<organism evidence="5 6">
    <name type="scientific">Thamnophis sirtalis</name>
    <dbReference type="NCBI Taxonomy" id="35019"/>
    <lineage>
        <taxon>Eukaryota</taxon>
        <taxon>Metazoa</taxon>
        <taxon>Chordata</taxon>
        <taxon>Craniata</taxon>
        <taxon>Vertebrata</taxon>
        <taxon>Euteleostomi</taxon>
        <taxon>Lepidosauria</taxon>
        <taxon>Squamata</taxon>
        <taxon>Bifurcata</taxon>
        <taxon>Unidentata</taxon>
        <taxon>Episquamata</taxon>
        <taxon>Toxicofera</taxon>
        <taxon>Serpentes</taxon>
        <taxon>Colubroidea</taxon>
        <taxon>Colubridae</taxon>
        <taxon>Natricinae</taxon>
        <taxon>Thamnophis</taxon>
    </lineage>
</organism>
<evidence type="ECO:0000256" key="2">
    <source>
        <dbReference type="ARBA" id="ARBA00022741"/>
    </source>
</evidence>
<dbReference type="PANTHER" id="PTHR10903">
    <property type="entry name" value="GTPASE, IMAP FAMILY MEMBER-RELATED"/>
    <property type="match status" value="1"/>
</dbReference>
<dbReference type="RefSeq" id="XP_013931149.1">
    <property type="nucleotide sequence ID" value="XM_014075674.1"/>
</dbReference>
<dbReference type="PANTHER" id="PTHR10903:SF73">
    <property type="entry name" value="GTPASE IMAP FAMILY MEMBER 8"/>
    <property type="match status" value="1"/>
</dbReference>
<feature type="non-terminal residue" evidence="6">
    <location>
        <position position="1"/>
    </location>
</feature>